<evidence type="ECO:0000313" key="1">
    <source>
        <dbReference type="EMBL" id="ORE03259.1"/>
    </source>
</evidence>
<organism evidence="1">
    <name type="scientific">Rhizopus microsporus var. microsporus</name>
    <dbReference type="NCBI Taxonomy" id="86635"/>
    <lineage>
        <taxon>Eukaryota</taxon>
        <taxon>Fungi</taxon>
        <taxon>Fungi incertae sedis</taxon>
        <taxon>Mucoromycota</taxon>
        <taxon>Mucoromycotina</taxon>
        <taxon>Mucoromycetes</taxon>
        <taxon>Mucorales</taxon>
        <taxon>Mucorineae</taxon>
        <taxon>Rhizopodaceae</taxon>
        <taxon>Rhizopus</taxon>
    </lineage>
</organism>
<reference evidence="1" key="1">
    <citation type="journal article" date="2016" name="Proc. Natl. Acad. Sci. U.S.A.">
        <title>Lipid metabolic changes in an early divergent fungus govern the establishment of a mutualistic symbiosis with endobacteria.</title>
        <authorList>
            <person name="Lastovetsky O.A."/>
            <person name="Gaspar M.L."/>
            <person name="Mondo S.J."/>
            <person name="LaButti K.M."/>
            <person name="Sandor L."/>
            <person name="Grigoriev I.V."/>
            <person name="Henry S.A."/>
            <person name="Pawlowska T.E."/>
        </authorList>
    </citation>
    <scope>NUCLEOTIDE SEQUENCE [LARGE SCALE GENOMIC DNA]</scope>
    <source>
        <strain evidence="1">ATCC 52814</strain>
    </source>
</reference>
<dbReference type="OrthoDB" id="2275636at2759"/>
<dbReference type="Proteomes" id="UP000242414">
    <property type="component" value="Unassembled WGS sequence"/>
</dbReference>
<gene>
    <name evidence="1" type="ORF">BCV72DRAFT_233289</name>
</gene>
<sequence length="82" mass="9189">MDQVFASICSSDSSKISSRNLKYESGIEKLEKVNGNAQDLLKFLGDTQDNICLVIIDFAGLSTYIDDLKKFVKCLFVVLFED</sequence>
<dbReference type="VEuPathDB" id="FungiDB:BCV72DRAFT_233289"/>
<name>A0A1X0QU27_RHIZD</name>
<dbReference type="EMBL" id="KV922011">
    <property type="protein sequence ID" value="ORE03259.1"/>
    <property type="molecule type" value="Genomic_DNA"/>
</dbReference>
<protein>
    <submittedName>
        <fullName evidence="1">Uncharacterized protein</fullName>
    </submittedName>
</protein>
<accession>A0A1X0QU27</accession>
<proteinExistence type="predicted"/>
<dbReference type="AlphaFoldDB" id="A0A1X0QU27"/>